<gene>
    <name evidence="2" type="ORF">PR048_017441</name>
</gene>
<feature type="region of interest" description="Disordered" evidence="1">
    <location>
        <begin position="538"/>
        <end position="575"/>
    </location>
</feature>
<feature type="compositionally biased region" description="Basic and acidic residues" evidence="1">
    <location>
        <begin position="550"/>
        <end position="575"/>
    </location>
</feature>
<evidence type="ECO:0000256" key="1">
    <source>
        <dbReference type="SAM" id="MobiDB-lite"/>
    </source>
</evidence>
<dbReference type="Proteomes" id="UP001159363">
    <property type="component" value="Chromosome 5"/>
</dbReference>
<dbReference type="EMBL" id="JARBHB010000006">
    <property type="protein sequence ID" value="KAJ8880968.1"/>
    <property type="molecule type" value="Genomic_DNA"/>
</dbReference>
<evidence type="ECO:0000313" key="3">
    <source>
        <dbReference type="Proteomes" id="UP001159363"/>
    </source>
</evidence>
<proteinExistence type="predicted"/>
<keyword evidence="3" id="KW-1185">Reference proteome</keyword>
<reference evidence="2 3" key="1">
    <citation type="submission" date="2023-02" db="EMBL/GenBank/DDBJ databases">
        <title>LHISI_Scaffold_Assembly.</title>
        <authorList>
            <person name="Stuart O.P."/>
            <person name="Cleave R."/>
            <person name="Magrath M.J.L."/>
            <person name="Mikheyev A.S."/>
        </authorList>
    </citation>
    <scope>NUCLEOTIDE SEQUENCE [LARGE SCALE GENOMIC DNA]</scope>
    <source>
        <strain evidence="2">Daus_M_001</strain>
        <tissue evidence="2">Leg muscle</tissue>
    </source>
</reference>
<accession>A0ABQ9H9J2</accession>
<name>A0ABQ9H9J2_9NEOP</name>
<organism evidence="2 3">
    <name type="scientific">Dryococelus australis</name>
    <dbReference type="NCBI Taxonomy" id="614101"/>
    <lineage>
        <taxon>Eukaryota</taxon>
        <taxon>Metazoa</taxon>
        <taxon>Ecdysozoa</taxon>
        <taxon>Arthropoda</taxon>
        <taxon>Hexapoda</taxon>
        <taxon>Insecta</taxon>
        <taxon>Pterygota</taxon>
        <taxon>Neoptera</taxon>
        <taxon>Polyneoptera</taxon>
        <taxon>Phasmatodea</taxon>
        <taxon>Verophasmatodea</taxon>
        <taxon>Anareolatae</taxon>
        <taxon>Phasmatidae</taxon>
        <taxon>Eurycanthinae</taxon>
        <taxon>Dryococelus</taxon>
    </lineage>
</organism>
<comment type="caution">
    <text evidence="2">The sequence shown here is derived from an EMBL/GenBank/DDBJ whole genome shotgun (WGS) entry which is preliminary data.</text>
</comment>
<evidence type="ECO:0000313" key="2">
    <source>
        <dbReference type="EMBL" id="KAJ8880968.1"/>
    </source>
</evidence>
<protein>
    <submittedName>
        <fullName evidence="2">Uncharacterized protein</fullName>
    </submittedName>
</protein>
<feature type="compositionally biased region" description="Polar residues" evidence="1">
    <location>
        <begin position="671"/>
        <end position="687"/>
    </location>
</feature>
<feature type="region of interest" description="Disordered" evidence="1">
    <location>
        <begin position="671"/>
        <end position="714"/>
    </location>
</feature>
<sequence length="1061" mass="118007">MILAIREVDTSKADSSSRRRQENANTLQKLHNATPSFKKKGHSISSKVATVTKSIYNRHVHVTNVPPPGGRHYGIRQALETGHSSPTHVNDVVNSIVIWVILVSAWHFRHLPLVGWQHCAHLIQSRVRCPAHSALRGVGQTSLPSRPARSSTRSTPLLLHELFSISKERDLAALAERKIFSHEIYCKRLIGAGRETFPRAANNCHAKVDTIADRCGSGSLRCLELSYLARCRGNRGYYTAIWTIRTTLPRASNAPSPLTRKALRKLHGPQCSRPKCTYCKYGTELSPYHSIDGKSVARFSAGPSSIYLSEAHILGEGAASSPRDRQDRHDVLAASQCTWRGQRDWHSSPCSEHPPPSAHSLHHRTIDKGIISPRDLPIGGVVLCLLRAARDLLPSTPPSYLPAVPTPSGRARWTTHTPTPSRFQLSHHCAYIKNNEESKNAEYYFRNPSFIVQLMIRNELDCSKNRLRMRWTDVRVVLRSSSALSNIAGKCWNTPRYLYSSTSTVRAFYRLFSKHEAPSKIILTPLPSFQNTVSESHLWPSAPSRPRGNAIDEAKFPECERDEEREKVQRASKADKVRDLGPLDVWSQEARLHRTAGVMGRCCGQAPKAGDANAISTAVPPPPPTHPYLASRWVAPAINSETGGCRLRLSLIYIFTLKGKLAGRTGNQPAFYGTNSTVPQDSATPRQGRNEGTGETGDPRPNPPTSGNVQHDLHMPGIEPAQVAEVQTSYCKDPGSIPDENMNVVLFRDVSLSQFLIYAGIRTYRPKLDSGGGGGKGRTHQHVALHTLTSLLQCYVSRGIRAEHLSIYKGVAKTQCVACKNTRLQNGWHAARHQRFAASIRSSRDRATNNCFHGHRRSHFWRHAPWISKALPRTWPIVRPHFLISEGPVYDHLLELLSDDGYSARPATTLHRTHDTITVTRQPPTKATRVQSTAGSLDFRKWESCRTMPLVGGFSRGSPVCPPLHYSAAPYSRQSISSALKTSMLRGPNLFTNGIVGNIGICADNAEAARSYELRPACVAKLAARWRHVQTEAYYNAALCRARKRIQETRTNFLSTWLLQN</sequence>